<feature type="compositionally biased region" description="Polar residues" evidence="1">
    <location>
        <begin position="274"/>
        <end position="291"/>
    </location>
</feature>
<feature type="transmembrane region" description="Helical" evidence="2">
    <location>
        <begin position="232"/>
        <end position="250"/>
    </location>
</feature>
<comment type="caution">
    <text evidence="3">The sequence shown here is derived from an EMBL/GenBank/DDBJ whole genome shotgun (WGS) entry which is preliminary data.</text>
</comment>
<name>A0A318TI82_9HYPH</name>
<gene>
    <name evidence="3" type="ORF">C7477_10687</name>
</gene>
<evidence type="ECO:0000256" key="2">
    <source>
        <dbReference type="SAM" id="Phobius"/>
    </source>
</evidence>
<dbReference type="EMBL" id="QJTF01000006">
    <property type="protein sequence ID" value="PYE88716.1"/>
    <property type="molecule type" value="Genomic_DNA"/>
</dbReference>
<feature type="compositionally biased region" description="Basic and acidic residues" evidence="1">
    <location>
        <begin position="197"/>
        <end position="206"/>
    </location>
</feature>
<feature type="compositionally biased region" description="Pro residues" evidence="1">
    <location>
        <begin position="91"/>
        <end position="107"/>
    </location>
</feature>
<feature type="region of interest" description="Disordered" evidence="1">
    <location>
        <begin position="274"/>
        <end position="362"/>
    </location>
</feature>
<evidence type="ECO:0000313" key="3">
    <source>
        <dbReference type="EMBL" id="PYE88716.1"/>
    </source>
</evidence>
<keyword evidence="2" id="KW-1133">Transmembrane helix</keyword>
<reference evidence="3 4" key="1">
    <citation type="submission" date="2018-06" db="EMBL/GenBank/DDBJ databases">
        <title>Genomic Encyclopedia of Type Strains, Phase III (KMG-III): the genomes of soil and plant-associated and newly described type strains.</title>
        <authorList>
            <person name="Whitman W."/>
        </authorList>
    </citation>
    <scope>NUCLEOTIDE SEQUENCE [LARGE SCALE GENOMIC DNA]</scope>
    <source>
        <strain evidence="3 4">ORS 1419</strain>
    </source>
</reference>
<feature type="region of interest" description="Disordered" evidence="1">
    <location>
        <begin position="70"/>
        <end position="218"/>
    </location>
</feature>
<feature type="compositionally biased region" description="Low complexity" evidence="1">
    <location>
        <begin position="292"/>
        <end position="302"/>
    </location>
</feature>
<proteinExistence type="predicted"/>
<evidence type="ECO:0000256" key="1">
    <source>
        <dbReference type="SAM" id="MobiDB-lite"/>
    </source>
</evidence>
<evidence type="ECO:0000313" key="4">
    <source>
        <dbReference type="Proteomes" id="UP000247454"/>
    </source>
</evidence>
<organism evidence="3 4">
    <name type="scientific">Phyllobacterium leguminum</name>
    <dbReference type="NCBI Taxonomy" id="314237"/>
    <lineage>
        <taxon>Bacteria</taxon>
        <taxon>Pseudomonadati</taxon>
        <taxon>Pseudomonadota</taxon>
        <taxon>Alphaproteobacteria</taxon>
        <taxon>Hyphomicrobiales</taxon>
        <taxon>Phyllobacteriaceae</taxon>
        <taxon>Phyllobacterium</taxon>
    </lineage>
</organism>
<feature type="compositionally biased region" description="Low complexity" evidence="1">
    <location>
        <begin position="159"/>
        <end position="171"/>
    </location>
</feature>
<keyword evidence="2" id="KW-0812">Transmembrane</keyword>
<feature type="region of interest" description="Disordered" evidence="1">
    <location>
        <begin position="376"/>
        <end position="404"/>
    </location>
</feature>
<dbReference type="RefSeq" id="WP_425373531.1">
    <property type="nucleotide sequence ID" value="NZ_QJTF01000006.1"/>
</dbReference>
<feature type="compositionally biased region" description="Low complexity" evidence="1">
    <location>
        <begin position="115"/>
        <end position="127"/>
    </location>
</feature>
<keyword evidence="4" id="KW-1185">Reference proteome</keyword>
<accession>A0A318TI82</accession>
<dbReference type="AlphaFoldDB" id="A0A318TI82"/>
<feature type="compositionally biased region" description="Low complexity" evidence="1">
    <location>
        <begin position="136"/>
        <end position="148"/>
    </location>
</feature>
<sequence>MADFAAVLKKTIETQANPTPELRQRVYEKARATIEQKLAAANAPAAVASRQRKALEDSIAEVEAQYAAPVARTSAAGKIPSAATASAPRPMSRPIPPAPAVPKPAPARPRAEQSAPLRAPAPARVAAPVPPPPAPRRAAARAPEPAVDPLDDFLKGTQPAPRRAAAAHPAPDFTKTRSAKPRRRSSHEDDAMLSSNRGERNDWGRDQEEEDAFADDSYSEARERRRSAGKGLVFGLLSLLVLCGAGYAAWTNKDRLEPYLASVMDQFNGTNEAAVQPVPTKTSASGKPTSVASGAGAASGAGQLPQTQKLTQRLLPDGSEADPGPAGDTPGVGEGTSVSASTDQPGLRPQAGGASTQAPQAAVPVGQQAFFYEEKSGQEAGSAKKGTVVWSEVQDSPGEGEPAEPAIRADVTIPESNLKLRMTIRRNTDKSLPASHLIEMIFSVPENFSGGAIENVQRVTFKDTEQSAGSPLIAIPAKIADNFFIVALNDARTAIDTNMTLMRRQQWIDIPITYRNGRRALITVEKGVPGEQVFDKVLKAWGVVG</sequence>
<keyword evidence="2" id="KW-0472">Membrane</keyword>
<dbReference type="Proteomes" id="UP000247454">
    <property type="component" value="Unassembled WGS sequence"/>
</dbReference>
<protein>
    <submittedName>
        <fullName evidence="3">Uncharacterized protein</fullName>
    </submittedName>
</protein>
<feature type="compositionally biased region" description="Acidic residues" evidence="1">
    <location>
        <begin position="207"/>
        <end position="218"/>
    </location>
</feature>